<comment type="similarity">
    <text evidence="1">Belongs to the 'phage' integrase family.</text>
</comment>
<dbReference type="InterPro" id="IPR013762">
    <property type="entry name" value="Integrase-like_cat_sf"/>
</dbReference>
<dbReference type="Gene3D" id="1.10.443.10">
    <property type="entry name" value="Intergrase catalytic core"/>
    <property type="match status" value="1"/>
</dbReference>
<dbReference type="PROSITE" id="PS51898">
    <property type="entry name" value="TYR_RECOMBINASE"/>
    <property type="match status" value="1"/>
</dbReference>
<dbReference type="SUPFAM" id="SSF56349">
    <property type="entry name" value="DNA breaking-rejoining enzymes"/>
    <property type="match status" value="1"/>
</dbReference>
<evidence type="ECO:0000259" key="5">
    <source>
        <dbReference type="PROSITE" id="PS51898"/>
    </source>
</evidence>
<dbReference type="InterPro" id="IPR004107">
    <property type="entry name" value="Integrase_SAM-like_N"/>
</dbReference>
<dbReference type="Pfam" id="PF14657">
    <property type="entry name" value="Arm-DNA-bind_4"/>
    <property type="match status" value="1"/>
</dbReference>
<dbReference type="EMBL" id="PISD01000024">
    <property type="protein sequence ID" value="PKG28772.1"/>
    <property type="molecule type" value="Genomic_DNA"/>
</dbReference>
<dbReference type="InterPro" id="IPR028259">
    <property type="entry name" value="AP2-like_int_N"/>
</dbReference>
<dbReference type="InterPro" id="IPR050808">
    <property type="entry name" value="Phage_Integrase"/>
</dbReference>
<dbReference type="Gene3D" id="1.10.150.130">
    <property type="match status" value="1"/>
</dbReference>
<gene>
    <name evidence="6" type="ORF">CWS20_11830</name>
</gene>
<comment type="caution">
    <text evidence="6">The sequence shown here is derived from an EMBL/GenBank/DDBJ whole genome shotgun (WGS) entry which is preliminary data.</text>
</comment>
<evidence type="ECO:0000256" key="4">
    <source>
        <dbReference type="ARBA" id="ARBA00023172"/>
    </source>
</evidence>
<accession>A0A2N0ZGY1</accession>
<name>A0A2N0ZGY1_9BACI</name>
<sequence>MASYQKYKTKQGDKWMFKLSVGIDPETGKKLMTTRRGFKTKKEAQAAYMKLKQEIDSGLLSKQSLLFEDVFKEWWDIHSKTVKPSTKYSKISKFQKHILPRFGKLKMKDITKGYCQRVINEIAKEIDSVNDIKIQANLVFKYAVKMDYILKNPMEYVTIPKKEESFLANEEDERNYWTKDELKQFLKLAKEHMSKQYFMMFYLLIYTGMRKGELIALTWDDINLNEQTININKTMFFEKGKEIIQTAKKYASNRVIDIDTHTTKLLSNWKVKQKESLLADGITTKPQYVLFRSDLRPLRLAYPNELLNSFITVYDLHRITIHGLRHTHASMLFEAGASIKEVQARLGHKDIQTTMNVYTHVTKTMSQKTAENFLKFMELE</sequence>
<dbReference type="Pfam" id="PF14659">
    <property type="entry name" value="Phage_int_SAM_3"/>
    <property type="match status" value="1"/>
</dbReference>
<dbReference type="PANTHER" id="PTHR30629:SF2">
    <property type="entry name" value="PROPHAGE INTEGRASE INTS-RELATED"/>
    <property type="match status" value="1"/>
</dbReference>
<dbReference type="Proteomes" id="UP000233343">
    <property type="component" value="Unassembled WGS sequence"/>
</dbReference>
<keyword evidence="2" id="KW-0229">DNA integration</keyword>
<evidence type="ECO:0000313" key="6">
    <source>
        <dbReference type="EMBL" id="PKG28772.1"/>
    </source>
</evidence>
<protein>
    <submittedName>
        <fullName evidence="6">Site-specific integrase</fullName>
    </submittedName>
</protein>
<dbReference type="PANTHER" id="PTHR30629">
    <property type="entry name" value="PROPHAGE INTEGRASE"/>
    <property type="match status" value="1"/>
</dbReference>
<dbReference type="InterPro" id="IPR010998">
    <property type="entry name" value="Integrase_recombinase_N"/>
</dbReference>
<reference evidence="6 7" key="1">
    <citation type="journal article" date="2010" name="Int. J. Syst. Evol. Microbiol.">
        <title>Bacillus horneckiae sp. nov., isolated from a spacecraft-assembly clean room.</title>
        <authorList>
            <person name="Vaishampayan P."/>
            <person name="Probst A."/>
            <person name="Krishnamurthi S."/>
            <person name="Ghosh S."/>
            <person name="Osman S."/>
            <person name="McDowall A."/>
            <person name="Ruckmani A."/>
            <person name="Mayilraj S."/>
            <person name="Venkateswaran K."/>
        </authorList>
    </citation>
    <scope>NUCLEOTIDE SEQUENCE [LARGE SCALE GENOMIC DNA]</scope>
    <source>
        <strain evidence="7">1PO1SC</strain>
    </source>
</reference>
<feature type="domain" description="Tyr recombinase" evidence="5">
    <location>
        <begin position="172"/>
        <end position="371"/>
    </location>
</feature>
<dbReference type="CDD" id="cd01189">
    <property type="entry name" value="INT_ICEBs1_C_like"/>
    <property type="match status" value="1"/>
</dbReference>
<dbReference type="InterPro" id="IPR011010">
    <property type="entry name" value="DNA_brk_join_enz"/>
</dbReference>
<evidence type="ECO:0000256" key="3">
    <source>
        <dbReference type="ARBA" id="ARBA00023125"/>
    </source>
</evidence>
<evidence type="ECO:0000313" key="7">
    <source>
        <dbReference type="Proteomes" id="UP000233343"/>
    </source>
</evidence>
<dbReference type="GO" id="GO:0003677">
    <property type="term" value="F:DNA binding"/>
    <property type="evidence" value="ECO:0007669"/>
    <property type="project" value="UniProtKB-KW"/>
</dbReference>
<dbReference type="InterPro" id="IPR002104">
    <property type="entry name" value="Integrase_catalytic"/>
</dbReference>
<proteinExistence type="inferred from homology"/>
<keyword evidence="7" id="KW-1185">Reference proteome</keyword>
<dbReference type="GO" id="GO:0015074">
    <property type="term" value="P:DNA integration"/>
    <property type="evidence" value="ECO:0007669"/>
    <property type="project" value="UniProtKB-KW"/>
</dbReference>
<dbReference type="AlphaFoldDB" id="A0A2N0ZGY1"/>
<dbReference type="GO" id="GO:0006310">
    <property type="term" value="P:DNA recombination"/>
    <property type="evidence" value="ECO:0007669"/>
    <property type="project" value="UniProtKB-KW"/>
</dbReference>
<evidence type="ECO:0000256" key="2">
    <source>
        <dbReference type="ARBA" id="ARBA00022908"/>
    </source>
</evidence>
<evidence type="ECO:0000256" key="1">
    <source>
        <dbReference type="ARBA" id="ARBA00008857"/>
    </source>
</evidence>
<dbReference type="Pfam" id="PF00589">
    <property type="entry name" value="Phage_integrase"/>
    <property type="match status" value="1"/>
</dbReference>
<keyword evidence="3" id="KW-0238">DNA-binding</keyword>
<keyword evidence="4" id="KW-0233">DNA recombination</keyword>
<organism evidence="6 7">
    <name type="scientific">Cytobacillus horneckiae</name>
    <dbReference type="NCBI Taxonomy" id="549687"/>
    <lineage>
        <taxon>Bacteria</taxon>
        <taxon>Bacillati</taxon>
        <taxon>Bacillota</taxon>
        <taxon>Bacilli</taxon>
        <taxon>Bacillales</taxon>
        <taxon>Bacillaceae</taxon>
        <taxon>Cytobacillus</taxon>
    </lineage>
</organism>